<evidence type="ECO:0000313" key="1">
    <source>
        <dbReference type="EMBL" id="MBO1360890.1"/>
    </source>
</evidence>
<dbReference type="EMBL" id="JAFVMF010000015">
    <property type="protein sequence ID" value="MBO1360890.1"/>
    <property type="molecule type" value="Genomic_DNA"/>
</dbReference>
<gene>
    <name evidence="1" type="ORF">J2D73_13955</name>
</gene>
<comment type="caution">
    <text evidence="1">The sequence shown here is derived from an EMBL/GenBank/DDBJ whole genome shotgun (WGS) entry which is preliminary data.</text>
</comment>
<organism evidence="1 2">
    <name type="scientific">Acetobacter sacchari</name>
    <dbReference type="NCBI Taxonomy" id="2661687"/>
    <lineage>
        <taxon>Bacteria</taxon>
        <taxon>Pseudomonadati</taxon>
        <taxon>Pseudomonadota</taxon>
        <taxon>Alphaproteobacteria</taxon>
        <taxon>Acetobacterales</taxon>
        <taxon>Acetobacteraceae</taxon>
        <taxon>Acetobacter</taxon>
    </lineage>
</organism>
<sequence>MGLVLMDDRDLRRVGVLSEVLLCGIRTPGPSPAWSACARVAPLRSAPLRLTAAQRP</sequence>
<evidence type="ECO:0000313" key="2">
    <source>
        <dbReference type="Proteomes" id="UP000664771"/>
    </source>
</evidence>
<protein>
    <submittedName>
        <fullName evidence="1">Uncharacterized protein</fullName>
    </submittedName>
</protein>
<proteinExistence type="predicted"/>
<accession>A0ABS3LY95</accession>
<reference evidence="1 2" key="1">
    <citation type="submission" date="2021-03" db="EMBL/GenBank/DDBJ databases">
        <title>The complete genome sequence of Acetobacter sacchari TBRC 11175.</title>
        <authorList>
            <person name="Charoenyingcharoen P."/>
            <person name="Yukphan P."/>
        </authorList>
    </citation>
    <scope>NUCLEOTIDE SEQUENCE [LARGE SCALE GENOMIC DNA]</scope>
    <source>
        <strain evidence="1 2">TBRC 11175</strain>
    </source>
</reference>
<dbReference type="RefSeq" id="WP_207882224.1">
    <property type="nucleotide sequence ID" value="NZ_JAFVMF010000015.1"/>
</dbReference>
<name>A0ABS3LY95_9PROT</name>
<dbReference type="Proteomes" id="UP000664771">
    <property type="component" value="Unassembled WGS sequence"/>
</dbReference>
<keyword evidence="2" id="KW-1185">Reference proteome</keyword>